<feature type="compositionally biased region" description="Basic residues" evidence="5">
    <location>
        <begin position="139"/>
        <end position="153"/>
    </location>
</feature>
<evidence type="ECO:0000259" key="6">
    <source>
        <dbReference type="PROSITE" id="PS50966"/>
    </source>
</evidence>
<organism evidence="7 8">
    <name type="scientific">Tanacetum coccineum</name>
    <dbReference type="NCBI Taxonomy" id="301880"/>
    <lineage>
        <taxon>Eukaryota</taxon>
        <taxon>Viridiplantae</taxon>
        <taxon>Streptophyta</taxon>
        <taxon>Embryophyta</taxon>
        <taxon>Tracheophyta</taxon>
        <taxon>Spermatophyta</taxon>
        <taxon>Magnoliopsida</taxon>
        <taxon>eudicotyledons</taxon>
        <taxon>Gunneridae</taxon>
        <taxon>Pentapetalae</taxon>
        <taxon>asterids</taxon>
        <taxon>campanulids</taxon>
        <taxon>Asterales</taxon>
        <taxon>Asteraceae</taxon>
        <taxon>Asteroideae</taxon>
        <taxon>Anthemideae</taxon>
        <taxon>Anthemidinae</taxon>
        <taxon>Tanacetum</taxon>
    </lineage>
</organism>
<keyword evidence="2 4" id="KW-0863">Zinc-finger</keyword>
<dbReference type="Pfam" id="PF04434">
    <property type="entry name" value="SWIM"/>
    <property type="match status" value="1"/>
</dbReference>
<feature type="domain" description="SWIM-type" evidence="6">
    <location>
        <begin position="61"/>
        <end position="93"/>
    </location>
</feature>
<keyword evidence="3" id="KW-0862">Zinc</keyword>
<sequence>MDHRLYSIDDQHRSYSCKMLAAIKVLSCRMKLDSYFQFNSRREEKRLVNTLFEVRNGSQAYSIDEQHRTCSCRMWQLSGLPCSHAIAVIFKLNRRAEEYVPDCFRKRMFHDAYHQYLTPVGGMNFWPDCSEMSKVLPPKPKKMPGRPRKKRIRASHETKYPNKISRSGVQMTCSNCFQKGHNKSGCKNQTVLLPPKPPAKKGRPRKNPIPSESVDDQTEPLVPPSVPIPPVEEHLGSSQYELGGSSSTVNASKTKKRVTFKENVANRGLSISGRGRGRGPRLGRLGAWFGIHGNESDSIENTQEETMHDSEIQESQTVQTAPTQSSQTAASDGIAVDNQVVPVNEPVPREPEPRARRNFVIPRQRGRSERILKKGLQRITQALAAQRQILTVWIEHKLNSTSFVSLCCGIRQYDV</sequence>
<evidence type="ECO:0000313" key="7">
    <source>
        <dbReference type="EMBL" id="GJS54020.1"/>
    </source>
</evidence>
<comment type="caution">
    <text evidence="7">The sequence shown here is derived from an EMBL/GenBank/DDBJ whole genome shotgun (WGS) entry which is preliminary data.</text>
</comment>
<protein>
    <submittedName>
        <fullName evidence="7">Pentatricopeptide repeat-containing protein</fullName>
    </submittedName>
</protein>
<evidence type="ECO:0000256" key="5">
    <source>
        <dbReference type="SAM" id="MobiDB-lite"/>
    </source>
</evidence>
<keyword evidence="8" id="KW-1185">Reference proteome</keyword>
<dbReference type="Proteomes" id="UP001151760">
    <property type="component" value="Unassembled WGS sequence"/>
</dbReference>
<proteinExistence type="predicted"/>
<feature type="compositionally biased region" description="Polar residues" evidence="5">
    <location>
        <begin position="236"/>
        <end position="252"/>
    </location>
</feature>
<feature type="region of interest" description="Disordered" evidence="5">
    <location>
        <begin position="136"/>
        <end position="158"/>
    </location>
</feature>
<dbReference type="PANTHER" id="PTHR31973">
    <property type="entry name" value="POLYPROTEIN, PUTATIVE-RELATED"/>
    <property type="match status" value="1"/>
</dbReference>
<gene>
    <name evidence="7" type="ORF">Tco_0627382</name>
</gene>
<feature type="compositionally biased region" description="Pro residues" evidence="5">
    <location>
        <begin position="221"/>
        <end position="230"/>
    </location>
</feature>
<evidence type="ECO:0000256" key="3">
    <source>
        <dbReference type="ARBA" id="ARBA00022833"/>
    </source>
</evidence>
<dbReference type="InterPro" id="IPR007527">
    <property type="entry name" value="Znf_SWIM"/>
</dbReference>
<feature type="compositionally biased region" description="Polar residues" evidence="5">
    <location>
        <begin position="313"/>
        <end position="330"/>
    </location>
</feature>
<evidence type="ECO:0000313" key="8">
    <source>
        <dbReference type="Proteomes" id="UP001151760"/>
    </source>
</evidence>
<reference evidence="7" key="2">
    <citation type="submission" date="2022-01" db="EMBL/GenBank/DDBJ databases">
        <authorList>
            <person name="Yamashiro T."/>
            <person name="Shiraishi A."/>
            <person name="Satake H."/>
            <person name="Nakayama K."/>
        </authorList>
    </citation>
    <scope>NUCLEOTIDE SEQUENCE</scope>
</reference>
<feature type="region of interest" description="Disordered" evidence="5">
    <location>
        <begin position="300"/>
        <end position="335"/>
    </location>
</feature>
<name>A0ABQ4WMD5_9ASTR</name>
<dbReference type="SMART" id="SM00575">
    <property type="entry name" value="ZnF_PMZ"/>
    <property type="match status" value="1"/>
</dbReference>
<dbReference type="EMBL" id="BQNB010008767">
    <property type="protein sequence ID" value="GJS54020.1"/>
    <property type="molecule type" value="Genomic_DNA"/>
</dbReference>
<evidence type="ECO:0000256" key="2">
    <source>
        <dbReference type="ARBA" id="ARBA00022771"/>
    </source>
</evidence>
<reference evidence="7" key="1">
    <citation type="journal article" date="2022" name="Int. J. Mol. Sci.">
        <title>Draft Genome of Tanacetum Coccineum: Genomic Comparison of Closely Related Tanacetum-Family Plants.</title>
        <authorList>
            <person name="Yamashiro T."/>
            <person name="Shiraishi A."/>
            <person name="Nakayama K."/>
            <person name="Satake H."/>
        </authorList>
    </citation>
    <scope>NUCLEOTIDE SEQUENCE</scope>
</reference>
<dbReference type="PANTHER" id="PTHR31973:SF187">
    <property type="entry name" value="MUTATOR TRANSPOSASE MUDRA PROTEIN"/>
    <property type="match status" value="1"/>
</dbReference>
<keyword evidence="1" id="KW-0479">Metal-binding</keyword>
<dbReference type="PROSITE" id="PS50966">
    <property type="entry name" value="ZF_SWIM"/>
    <property type="match status" value="1"/>
</dbReference>
<feature type="region of interest" description="Disordered" evidence="5">
    <location>
        <begin position="182"/>
        <end position="253"/>
    </location>
</feature>
<accession>A0ABQ4WMD5</accession>
<dbReference type="InterPro" id="IPR006564">
    <property type="entry name" value="Znf_PMZ"/>
</dbReference>
<evidence type="ECO:0000256" key="1">
    <source>
        <dbReference type="ARBA" id="ARBA00022723"/>
    </source>
</evidence>
<evidence type="ECO:0000256" key="4">
    <source>
        <dbReference type="PROSITE-ProRule" id="PRU00325"/>
    </source>
</evidence>